<sequence>MDSYVPAMNTAPSPRIQKRQDGKVLNGEERLFMFLSSDVNRVYCDFLLSVIPEFEKTTVLLQSGAPQIHLLREILHNLLRDLILRFVKPSVIKRTDVLKDINYKSFDNQRDNEDTAEAGGDGSLKVRDTALRLGPAAWQQDAMAVMTAPMTDRHTLAALRVRPRAPAARRRGTRHLGPEVN</sequence>
<keyword evidence="2" id="KW-1185">Reference proteome</keyword>
<gene>
    <name evidence="1" type="ORF">HPB47_002372</name>
</gene>
<name>A0AC60PLK8_IXOPE</name>
<evidence type="ECO:0000313" key="2">
    <source>
        <dbReference type="Proteomes" id="UP000805193"/>
    </source>
</evidence>
<dbReference type="Proteomes" id="UP000805193">
    <property type="component" value="Unassembled WGS sequence"/>
</dbReference>
<organism evidence="1 2">
    <name type="scientific">Ixodes persulcatus</name>
    <name type="common">Taiga tick</name>
    <dbReference type="NCBI Taxonomy" id="34615"/>
    <lineage>
        <taxon>Eukaryota</taxon>
        <taxon>Metazoa</taxon>
        <taxon>Ecdysozoa</taxon>
        <taxon>Arthropoda</taxon>
        <taxon>Chelicerata</taxon>
        <taxon>Arachnida</taxon>
        <taxon>Acari</taxon>
        <taxon>Parasitiformes</taxon>
        <taxon>Ixodida</taxon>
        <taxon>Ixodoidea</taxon>
        <taxon>Ixodidae</taxon>
        <taxon>Ixodinae</taxon>
        <taxon>Ixodes</taxon>
    </lineage>
</organism>
<accession>A0AC60PLK8</accession>
<reference evidence="1 2" key="1">
    <citation type="journal article" date="2020" name="Cell">
        <title>Large-Scale Comparative Analyses of Tick Genomes Elucidate Their Genetic Diversity and Vector Capacities.</title>
        <authorList>
            <consortium name="Tick Genome and Microbiome Consortium (TIGMIC)"/>
            <person name="Jia N."/>
            <person name="Wang J."/>
            <person name="Shi W."/>
            <person name="Du L."/>
            <person name="Sun Y."/>
            <person name="Zhan W."/>
            <person name="Jiang J.F."/>
            <person name="Wang Q."/>
            <person name="Zhang B."/>
            <person name="Ji P."/>
            <person name="Bell-Sakyi L."/>
            <person name="Cui X.M."/>
            <person name="Yuan T.T."/>
            <person name="Jiang B.G."/>
            <person name="Yang W.F."/>
            <person name="Lam T.T."/>
            <person name="Chang Q.C."/>
            <person name="Ding S.J."/>
            <person name="Wang X.J."/>
            <person name="Zhu J.G."/>
            <person name="Ruan X.D."/>
            <person name="Zhao L."/>
            <person name="Wei J.T."/>
            <person name="Ye R.Z."/>
            <person name="Que T.C."/>
            <person name="Du C.H."/>
            <person name="Zhou Y.H."/>
            <person name="Cheng J.X."/>
            <person name="Dai P.F."/>
            <person name="Guo W.B."/>
            <person name="Han X.H."/>
            <person name="Huang E.J."/>
            <person name="Li L.F."/>
            <person name="Wei W."/>
            <person name="Gao Y.C."/>
            <person name="Liu J.Z."/>
            <person name="Shao H.Z."/>
            <person name="Wang X."/>
            <person name="Wang C.C."/>
            <person name="Yang T.C."/>
            <person name="Huo Q.B."/>
            <person name="Li W."/>
            <person name="Chen H.Y."/>
            <person name="Chen S.E."/>
            <person name="Zhou L.G."/>
            <person name="Ni X.B."/>
            <person name="Tian J.H."/>
            <person name="Sheng Y."/>
            <person name="Liu T."/>
            <person name="Pan Y.S."/>
            <person name="Xia L.Y."/>
            <person name="Li J."/>
            <person name="Zhao F."/>
            <person name="Cao W.C."/>
        </authorList>
    </citation>
    <scope>NUCLEOTIDE SEQUENCE [LARGE SCALE GENOMIC DNA]</scope>
    <source>
        <strain evidence="1">Iper-2018</strain>
    </source>
</reference>
<protein>
    <submittedName>
        <fullName evidence="1">Uncharacterized protein</fullName>
    </submittedName>
</protein>
<dbReference type="EMBL" id="JABSTQ010010321">
    <property type="protein sequence ID" value="KAG0421778.1"/>
    <property type="molecule type" value="Genomic_DNA"/>
</dbReference>
<evidence type="ECO:0000313" key="1">
    <source>
        <dbReference type="EMBL" id="KAG0421778.1"/>
    </source>
</evidence>
<proteinExistence type="predicted"/>
<comment type="caution">
    <text evidence="1">The sequence shown here is derived from an EMBL/GenBank/DDBJ whole genome shotgun (WGS) entry which is preliminary data.</text>
</comment>